<feature type="transmembrane region" description="Helical" evidence="2">
    <location>
        <begin position="585"/>
        <end position="606"/>
    </location>
</feature>
<feature type="compositionally biased region" description="Basic and acidic residues" evidence="1">
    <location>
        <begin position="302"/>
        <end position="314"/>
    </location>
</feature>
<dbReference type="Pfam" id="PF01841">
    <property type="entry name" value="Transglut_core"/>
    <property type="match status" value="1"/>
</dbReference>
<dbReference type="PANTHER" id="PTHR42736:SF1">
    <property type="entry name" value="PROTEIN-GLUTAMINE GAMMA-GLUTAMYLTRANSFERASE"/>
    <property type="match status" value="1"/>
</dbReference>
<feature type="transmembrane region" description="Helical" evidence="2">
    <location>
        <begin position="181"/>
        <end position="198"/>
    </location>
</feature>
<dbReference type="InterPro" id="IPR002931">
    <property type="entry name" value="Transglutaminase-like"/>
</dbReference>
<evidence type="ECO:0000259" key="3">
    <source>
        <dbReference type="SMART" id="SM00460"/>
    </source>
</evidence>
<keyword evidence="2" id="KW-1133">Transmembrane helix</keyword>
<keyword evidence="2" id="KW-0812">Transmembrane</keyword>
<feature type="compositionally biased region" description="Basic and acidic residues" evidence="1">
    <location>
        <begin position="273"/>
        <end position="293"/>
    </location>
</feature>
<dbReference type="SUPFAM" id="SSF54001">
    <property type="entry name" value="Cysteine proteinases"/>
    <property type="match status" value="1"/>
</dbReference>
<sequence>MEKKKTSIRIAQESRKKNNKTGYFTGYITVMNGMSAFALAAAWCWGMSAIFHMEMDTKMILLWLLLISMLFSAGYGMSRIGGIGAGLGAAAAGIWYKWDICVRIGRKVFGQLREGAAGNVEHLYQNIEMDTISILVLMLPFLLVLIVILYEGKGRWAAAVFIILQFVCAGCMDEFPMTEMGVLLFNGGMYFLTGMIAADRTASGDITRMVQIRMELRRLIRVGIGLAVLLLVAFGSGKQLNVVKEEKDGWYMTARNTVRERLDETIADAKERLTGQKTVRAKEESEKKKEAQKAAKSTAEPQKAKSTDDADPARLKRKLPVLETTGASGTTDKSGTANSILKDEIGNLNQITGFVPDDSVAKSVTITYRPESTVYVAERYGVFYEDDTWKDIEHSGKDDEEEMWEHMEDYLSCPTDLQKLTHYYIEEIGGIDGEWKDSKSEIEAIRKKICEALWELAVYDTEPGATPAGKDFVEYFLFENRKGFCVHFASAGTLLFRLAGKEARYAEGYAVPASAFEEQEDGTYQAQISGAMGHAWCQVWCLDDGYWENVEVTPPAGIEQIQKSVEEMKLPKGRLARILYQNAGWLKPAGGILTAGLMLAVFYLQGKKRCLALKKRVGKMTAGELYGCVLRVAKIKGIKMAEPTGQSTLEILKEKFPEITAEQWEKLYGQVLQELFGRKEEQSQEQRKEQQIWQRKFYSRFSETAERDMNWYQKILFRSIFCMKYEKKI</sequence>
<evidence type="ECO:0000256" key="2">
    <source>
        <dbReference type="SAM" id="Phobius"/>
    </source>
</evidence>
<accession>A0A3E4M020</accession>
<feature type="transmembrane region" description="Helical" evidence="2">
    <location>
        <begin position="55"/>
        <end position="73"/>
    </location>
</feature>
<organism evidence="4 5">
    <name type="scientific">[Ruminococcus] lactaris</name>
    <dbReference type="NCBI Taxonomy" id="46228"/>
    <lineage>
        <taxon>Bacteria</taxon>
        <taxon>Bacillati</taxon>
        <taxon>Bacillota</taxon>
        <taxon>Clostridia</taxon>
        <taxon>Lachnospirales</taxon>
        <taxon>Lachnospiraceae</taxon>
        <taxon>Mediterraneibacter</taxon>
    </lineage>
</organism>
<feature type="region of interest" description="Disordered" evidence="1">
    <location>
        <begin position="273"/>
        <end position="338"/>
    </location>
</feature>
<protein>
    <submittedName>
        <fullName evidence="4">Transglutaminase domain-containing protein</fullName>
    </submittedName>
</protein>
<dbReference type="RefSeq" id="WP_117687522.1">
    <property type="nucleotide sequence ID" value="NZ_QSQN01000001.1"/>
</dbReference>
<comment type="caution">
    <text evidence="4">The sequence shown here is derived from an EMBL/GenBank/DDBJ whole genome shotgun (WGS) entry which is preliminary data.</text>
</comment>
<evidence type="ECO:0000256" key="1">
    <source>
        <dbReference type="SAM" id="MobiDB-lite"/>
    </source>
</evidence>
<dbReference type="Proteomes" id="UP000260793">
    <property type="component" value="Unassembled WGS sequence"/>
</dbReference>
<dbReference type="SMART" id="SM00460">
    <property type="entry name" value="TGc"/>
    <property type="match status" value="1"/>
</dbReference>
<dbReference type="InterPro" id="IPR038765">
    <property type="entry name" value="Papain-like_cys_pep_sf"/>
</dbReference>
<feature type="transmembrane region" description="Helical" evidence="2">
    <location>
        <begin position="21"/>
        <end position="43"/>
    </location>
</feature>
<dbReference type="AlphaFoldDB" id="A0A3E4M020"/>
<dbReference type="InterPro" id="IPR052901">
    <property type="entry name" value="Bact_TGase-like"/>
</dbReference>
<dbReference type="PANTHER" id="PTHR42736">
    <property type="entry name" value="PROTEIN-GLUTAMINE GAMMA-GLUTAMYLTRANSFERASE"/>
    <property type="match status" value="1"/>
</dbReference>
<feature type="domain" description="Transglutaminase-like" evidence="3">
    <location>
        <begin position="477"/>
        <end position="554"/>
    </location>
</feature>
<evidence type="ECO:0000313" key="5">
    <source>
        <dbReference type="Proteomes" id="UP000260793"/>
    </source>
</evidence>
<feature type="transmembrane region" description="Helical" evidence="2">
    <location>
        <begin position="132"/>
        <end position="150"/>
    </location>
</feature>
<name>A0A3E4M020_9FIRM</name>
<gene>
    <name evidence="4" type="ORF">DXD17_00510</name>
</gene>
<feature type="transmembrane region" description="Helical" evidence="2">
    <location>
        <begin position="219"/>
        <end position="237"/>
    </location>
</feature>
<keyword evidence="2" id="KW-0472">Membrane</keyword>
<proteinExistence type="predicted"/>
<reference evidence="4 5" key="1">
    <citation type="submission" date="2018-08" db="EMBL/GenBank/DDBJ databases">
        <title>A genome reference for cultivated species of the human gut microbiota.</title>
        <authorList>
            <person name="Zou Y."/>
            <person name="Xue W."/>
            <person name="Luo G."/>
        </authorList>
    </citation>
    <scope>NUCLEOTIDE SEQUENCE [LARGE SCALE GENOMIC DNA]</scope>
    <source>
        <strain evidence="4 5">TF11-7</strain>
    </source>
</reference>
<evidence type="ECO:0000313" key="4">
    <source>
        <dbReference type="EMBL" id="RGK43014.1"/>
    </source>
</evidence>
<dbReference type="EMBL" id="QSQN01000001">
    <property type="protein sequence ID" value="RGK43014.1"/>
    <property type="molecule type" value="Genomic_DNA"/>
</dbReference>
<feature type="compositionally biased region" description="Polar residues" evidence="1">
    <location>
        <begin position="325"/>
        <end position="338"/>
    </location>
</feature>
<dbReference type="Gene3D" id="3.10.620.30">
    <property type="match status" value="1"/>
</dbReference>